<feature type="domain" description="Cardiolipin synthase N-terminal" evidence="8">
    <location>
        <begin position="14"/>
        <end position="58"/>
    </location>
</feature>
<sequence>MVRWLVIGGVAVLALTIYALVDLFVTASNRLRAFPKPVWIAIIVVLPLIGPALWLFIGKNRPGVQQKPVAPDDDPRFMGTLSESAEERIRRLEEELRALDDEDNSAGEKSDEHSDEGPDDQPGDSTPPTPPRA</sequence>
<gene>
    <name evidence="9" type="ORF">C3B54_111776</name>
</gene>
<keyword evidence="3 7" id="KW-0812">Transmembrane</keyword>
<evidence type="ECO:0000256" key="5">
    <source>
        <dbReference type="ARBA" id="ARBA00023136"/>
    </source>
</evidence>
<dbReference type="InterPro" id="IPR027379">
    <property type="entry name" value="CLS_N"/>
</dbReference>
<evidence type="ECO:0000256" key="6">
    <source>
        <dbReference type="SAM" id="MobiDB-lite"/>
    </source>
</evidence>
<evidence type="ECO:0000313" key="10">
    <source>
        <dbReference type="Proteomes" id="UP000243077"/>
    </source>
</evidence>
<dbReference type="Pfam" id="PF13396">
    <property type="entry name" value="PLDc_N"/>
    <property type="match status" value="1"/>
</dbReference>
<evidence type="ECO:0000256" key="2">
    <source>
        <dbReference type="ARBA" id="ARBA00022475"/>
    </source>
</evidence>
<keyword evidence="2" id="KW-1003">Cell membrane</keyword>
<evidence type="ECO:0000256" key="1">
    <source>
        <dbReference type="ARBA" id="ARBA00004651"/>
    </source>
</evidence>
<accession>A0A2L2BSR1</accession>
<keyword evidence="5 7" id="KW-0472">Membrane</keyword>
<dbReference type="KEGG" id="psai:C3B54_111776"/>
<evidence type="ECO:0000256" key="7">
    <source>
        <dbReference type="SAM" id="Phobius"/>
    </source>
</evidence>
<name>A0A2L2BSR1_9MICO</name>
<evidence type="ECO:0000259" key="8">
    <source>
        <dbReference type="Pfam" id="PF13396"/>
    </source>
</evidence>
<dbReference type="Proteomes" id="UP000243077">
    <property type="component" value="Chromosome"/>
</dbReference>
<proteinExistence type="predicted"/>
<reference evidence="9 10" key="1">
    <citation type="submission" date="2018-02" db="EMBL/GenBank/DDBJ databases">
        <title>Complete genome of the streamlined marine actinobacterium Pontimonas salivibrio CL-TW6 adapted to coastal planktonic lifestype.</title>
        <authorList>
            <person name="Cho B.C."/>
            <person name="Hardies S.C."/>
            <person name="Jang G.I."/>
            <person name="Hwang C.Y."/>
        </authorList>
    </citation>
    <scope>NUCLEOTIDE SEQUENCE [LARGE SCALE GENOMIC DNA]</scope>
    <source>
        <strain evidence="9 10">CL-TW6</strain>
    </source>
</reference>
<evidence type="ECO:0000256" key="3">
    <source>
        <dbReference type="ARBA" id="ARBA00022692"/>
    </source>
</evidence>
<dbReference type="RefSeq" id="WP_104914145.1">
    <property type="nucleotide sequence ID" value="NZ_CP026923.1"/>
</dbReference>
<keyword evidence="4 7" id="KW-1133">Transmembrane helix</keyword>
<dbReference type="OrthoDB" id="3298527at2"/>
<evidence type="ECO:0000256" key="4">
    <source>
        <dbReference type="ARBA" id="ARBA00022989"/>
    </source>
</evidence>
<feature type="compositionally biased region" description="Basic and acidic residues" evidence="6">
    <location>
        <begin position="106"/>
        <end position="116"/>
    </location>
</feature>
<keyword evidence="10" id="KW-1185">Reference proteome</keyword>
<protein>
    <submittedName>
        <fullName evidence="9">DUF2516-like protein</fullName>
    </submittedName>
</protein>
<organism evidence="9 10">
    <name type="scientific">Pontimonas salivibrio</name>
    <dbReference type="NCBI Taxonomy" id="1159327"/>
    <lineage>
        <taxon>Bacteria</taxon>
        <taxon>Bacillati</taxon>
        <taxon>Actinomycetota</taxon>
        <taxon>Actinomycetes</taxon>
        <taxon>Micrococcales</taxon>
        <taxon>Microbacteriaceae</taxon>
        <taxon>Pontimonas</taxon>
    </lineage>
</organism>
<dbReference type="EMBL" id="CP026923">
    <property type="protein sequence ID" value="AVG24698.1"/>
    <property type="molecule type" value="Genomic_DNA"/>
</dbReference>
<feature type="transmembrane region" description="Helical" evidence="7">
    <location>
        <begin position="38"/>
        <end position="57"/>
    </location>
</feature>
<evidence type="ECO:0000313" key="9">
    <source>
        <dbReference type="EMBL" id="AVG24698.1"/>
    </source>
</evidence>
<comment type="subcellular location">
    <subcellularLocation>
        <location evidence="1">Cell membrane</location>
        <topology evidence="1">Multi-pass membrane protein</topology>
    </subcellularLocation>
</comment>
<dbReference type="GO" id="GO:0005886">
    <property type="term" value="C:plasma membrane"/>
    <property type="evidence" value="ECO:0007669"/>
    <property type="project" value="UniProtKB-SubCell"/>
</dbReference>
<dbReference type="AlphaFoldDB" id="A0A2L2BSR1"/>
<feature type="region of interest" description="Disordered" evidence="6">
    <location>
        <begin position="93"/>
        <end position="133"/>
    </location>
</feature>